<dbReference type="InterPro" id="IPR036259">
    <property type="entry name" value="MFS_trans_sf"/>
</dbReference>
<evidence type="ECO:0000256" key="9">
    <source>
        <dbReference type="SAM" id="Phobius"/>
    </source>
</evidence>
<evidence type="ECO:0000313" key="12">
    <source>
        <dbReference type="RefSeq" id="XP_030986044.1"/>
    </source>
</evidence>
<dbReference type="InterPro" id="IPR050360">
    <property type="entry name" value="MFS_Sugar_Transporters"/>
</dbReference>
<evidence type="ECO:0000256" key="2">
    <source>
        <dbReference type="ARBA" id="ARBA00010992"/>
    </source>
</evidence>
<dbReference type="KEGG" id="pgri:PgNI_01981"/>
<evidence type="ECO:0000256" key="4">
    <source>
        <dbReference type="ARBA" id="ARBA00022692"/>
    </source>
</evidence>
<feature type="domain" description="Major facilitator superfamily (MFS) profile" evidence="10">
    <location>
        <begin position="64"/>
        <end position="509"/>
    </location>
</feature>
<dbReference type="FunFam" id="1.20.1250.20:FF:000149">
    <property type="entry name" value="MFS transporter, SP family, general alpha glucoside:H+ symporter"/>
    <property type="match status" value="1"/>
</dbReference>
<dbReference type="GO" id="GO:0005351">
    <property type="term" value="F:carbohydrate:proton symporter activity"/>
    <property type="evidence" value="ECO:0007669"/>
    <property type="project" value="TreeGrafter"/>
</dbReference>
<evidence type="ECO:0000256" key="3">
    <source>
        <dbReference type="ARBA" id="ARBA00022448"/>
    </source>
</evidence>
<evidence type="ECO:0000256" key="5">
    <source>
        <dbReference type="ARBA" id="ARBA00022989"/>
    </source>
</evidence>
<dbReference type="PROSITE" id="PS00217">
    <property type="entry name" value="SUGAR_TRANSPORT_2"/>
    <property type="match status" value="1"/>
</dbReference>
<keyword evidence="11" id="KW-1185">Reference proteome</keyword>
<feature type="transmembrane region" description="Helical" evidence="9">
    <location>
        <begin position="137"/>
        <end position="160"/>
    </location>
</feature>
<dbReference type="Gene3D" id="1.20.1250.20">
    <property type="entry name" value="MFS general substrate transporter like domains"/>
    <property type="match status" value="1"/>
</dbReference>
<dbReference type="OrthoDB" id="6612291at2759"/>
<protein>
    <recommendedName>
        <fullName evidence="10">Major facilitator superfamily (MFS) profile domain-containing protein</fullName>
    </recommendedName>
</protein>
<dbReference type="AlphaFoldDB" id="A0A6P8BG42"/>
<feature type="transmembrane region" description="Helical" evidence="9">
    <location>
        <begin position="239"/>
        <end position="260"/>
    </location>
</feature>
<accession>A0A6P8BG42</accession>
<keyword evidence="3 7" id="KW-0813">Transport</keyword>
<evidence type="ECO:0000259" key="10">
    <source>
        <dbReference type="PROSITE" id="PS50850"/>
    </source>
</evidence>
<evidence type="ECO:0000256" key="1">
    <source>
        <dbReference type="ARBA" id="ARBA00004141"/>
    </source>
</evidence>
<dbReference type="InterPro" id="IPR005828">
    <property type="entry name" value="MFS_sugar_transport-like"/>
</dbReference>
<proteinExistence type="inferred from homology"/>
<feature type="transmembrane region" description="Helical" evidence="9">
    <location>
        <begin position="356"/>
        <end position="377"/>
    </location>
</feature>
<dbReference type="Proteomes" id="UP000515153">
    <property type="component" value="Unplaced"/>
</dbReference>
<feature type="compositionally biased region" description="Polar residues" evidence="8">
    <location>
        <begin position="1"/>
        <end position="11"/>
    </location>
</feature>
<evidence type="ECO:0000313" key="11">
    <source>
        <dbReference type="Proteomes" id="UP000515153"/>
    </source>
</evidence>
<feature type="region of interest" description="Disordered" evidence="8">
    <location>
        <begin position="1"/>
        <end position="25"/>
    </location>
</feature>
<dbReference type="Pfam" id="PF00083">
    <property type="entry name" value="Sugar_tr"/>
    <property type="match status" value="1"/>
</dbReference>
<dbReference type="GO" id="GO:0016020">
    <property type="term" value="C:membrane"/>
    <property type="evidence" value="ECO:0007669"/>
    <property type="project" value="UniProtKB-SubCell"/>
</dbReference>
<dbReference type="SUPFAM" id="SSF103473">
    <property type="entry name" value="MFS general substrate transporter"/>
    <property type="match status" value="1"/>
</dbReference>
<sequence>MASKQETTASGDTEKGPLPIATPHNVDLNTSPSSLALDAKHAASSEQEMTLLVAIKTYPKAIGWSILLSSTLIMEGYDLALLSSLYNSPVFNQKYGDFNPTTGKWVISAAWQSGLSNGARAGEILGLILAGWASDRWGYRVTTMAGLVLMIAFIFVLFFAPNVEVLVLGEVLCGIPWGAFQSVTPAYASEVAPVALRPYLTTFINMCWVIGQFFAQAVNYNSIRRADEWAYRIPFGVQWVWPVPILIGVWFAPESPWWFVRHGDRAAAKRSLLRLTSPNQPGFDADETIAMIEHTNELERRLKEGVRFRDCFRGVDLRRTEVVVGIWLVQTLGGQNLMGYFSYFLTQAGMDASNSLALSMGQYALGMVGTAGSWLLMARVGRRTIHFAGLTTQLLILLVVGGLAFAGTNAGVWAIGAMLIVFTFIYDFTVGPVTYSLVSELSSTRLKAKTIVLARAAYNASNIFVNVMTNYQLSSASTGWNWGAKTAFFWAGTAALSAIWVFFRVPEPKGRTYAELDVLFEQGVSARKFADTKIDPYEHGFSGAAKEEQV</sequence>
<gene>
    <name evidence="12" type="ORF">PgNI_01981</name>
</gene>
<keyword evidence="6 9" id="KW-0472">Membrane</keyword>
<dbReference type="GeneID" id="41956964"/>
<comment type="similarity">
    <text evidence="2 7">Belongs to the major facilitator superfamily. Sugar transporter (TC 2.A.1.1) family.</text>
</comment>
<dbReference type="InterPro" id="IPR005829">
    <property type="entry name" value="Sugar_transporter_CS"/>
</dbReference>
<reference evidence="12" key="2">
    <citation type="submission" date="2019-10" db="EMBL/GenBank/DDBJ databases">
        <authorList>
            <consortium name="NCBI Genome Project"/>
        </authorList>
    </citation>
    <scope>NUCLEOTIDE SEQUENCE</scope>
    <source>
        <strain evidence="12">NI907</strain>
    </source>
</reference>
<dbReference type="RefSeq" id="XP_030986044.1">
    <property type="nucleotide sequence ID" value="XM_031122052.1"/>
</dbReference>
<keyword evidence="4 9" id="KW-0812">Transmembrane</keyword>
<reference evidence="12" key="3">
    <citation type="submission" date="2025-08" db="UniProtKB">
        <authorList>
            <consortium name="RefSeq"/>
        </authorList>
    </citation>
    <scope>IDENTIFICATION</scope>
    <source>
        <strain evidence="12">NI907</strain>
    </source>
</reference>
<dbReference type="PANTHER" id="PTHR48022">
    <property type="entry name" value="PLASTIDIC GLUCOSE TRANSPORTER 4"/>
    <property type="match status" value="1"/>
</dbReference>
<name>A0A6P8BG42_PYRGI</name>
<dbReference type="InterPro" id="IPR003663">
    <property type="entry name" value="Sugar/inositol_transpt"/>
</dbReference>
<dbReference type="PANTHER" id="PTHR48022:SF76">
    <property type="entry name" value="MALTOSE PERMEASE, PUTATIVE (AFU_ORTHOLOGUE AFUA_8G07240)-RELATED"/>
    <property type="match status" value="1"/>
</dbReference>
<feature type="transmembrane region" description="Helical" evidence="9">
    <location>
        <begin position="450"/>
        <end position="467"/>
    </location>
</feature>
<comment type="subcellular location">
    <subcellularLocation>
        <location evidence="1">Membrane</location>
        <topology evidence="1">Multi-pass membrane protein</topology>
    </subcellularLocation>
</comment>
<evidence type="ECO:0000256" key="6">
    <source>
        <dbReference type="ARBA" id="ARBA00023136"/>
    </source>
</evidence>
<evidence type="ECO:0000256" key="8">
    <source>
        <dbReference type="SAM" id="MobiDB-lite"/>
    </source>
</evidence>
<feature type="transmembrane region" description="Helical" evidence="9">
    <location>
        <begin position="384"/>
        <end position="406"/>
    </location>
</feature>
<feature type="transmembrane region" description="Helical" evidence="9">
    <location>
        <begin position="487"/>
        <end position="503"/>
    </location>
</feature>
<organism evidence="11 12">
    <name type="scientific">Pyricularia grisea</name>
    <name type="common">Crabgrass-specific blast fungus</name>
    <name type="synonym">Magnaporthe grisea</name>
    <dbReference type="NCBI Taxonomy" id="148305"/>
    <lineage>
        <taxon>Eukaryota</taxon>
        <taxon>Fungi</taxon>
        <taxon>Dikarya</taxon>
        <taxon>Ascomycota</taxon>
        <taxon>Pezizomycotina</taxon>
        <taxon>Sordariomycetes</taxon>
        <taxon>Sordariomycetidae</taxon>
        <taxon>Magnaporthales</taxon>
        <taxon>Pyriculariaceae</taxon>
        <taxon>Pyricularia</taxon>
    </lineage>
</organism>
<feature type="transmembrane region" description="Helical" evidence="9">
    <location>
        <begin position="412"/>
        <end position="438"/>
    </location>
</feature>
<keyword evidence="5 9" id="KW-1133">Transmembrane helix</keyword>
<reference evidence="12" key="1">
    <citation type="journal article" date="2019" name="Mol. Biol. Evol.">
        <title>Blast fungal genomes show frequent chromosomal changes, gene gains and losses, and effector gene turnover.</title>
        <authorList>
            <person name="Gomez Luciano L.B."/>
            <person name="Jason Tsai I."/>
            <person name="Chuma I."/>
            <person name="Tosa Y."/>
            <person name="Chen Y.H."/>
            <person name="Li J.Y."/>
            <person name="Li M.Y."/>
            <person name="Jade Lu M.Y."/>
            <person name="Nakayashiki H."/>
            <person name="Li W.H."/>
        </authorList>
    </citation>
    <scope>NUCLEOTIDE SEQUENCE</scope>
    <source>
        <strain evidence="12">NI907</strain>
    </source>
</reference>
<dbReference type="InterPro" id="IPR020846">
    <property type="entry name" value="MFS_dom"/>
</dbReference>
<dbReference type="PROSITE" id="PS50850">
    <property type="entry name" value="MFS"/>
    <property type="match status" value="1"/>
</dbReference>
<feature type="transmembrane region" description="Helical" evidence="9">
    <location>
        <begin position="322"/>
        <end position="344"/>
    </location>
</feature>
<dbReference type="NCBIfam" id="TIGR00879">
    <property type="entry name" value="SP"/>
    <property type="match status" value="1"/>
</dbReference>
<evidence type="ECO:0000256" key="7">
    <source>
        <dbReference type="RuleBase" id="RU003346"/>
    </source>
</evidence>